<dbReference type="Pfam" id="PF00994">
    <property type="entry name" value="MoCF_biosynth"/>
    <property type="match status" value="1"/>
</dbReference>
<accession>A0A9D9HC53</accession>
<dbReference type="PIRSF" id="PIRSF006728">
    <property type="entry name" value="CinA"/>
    <property type="match status" value="1"/>
</dbReference>
<gene>
    <name evidence="3" type="ORF">IAC29_05970</name>
</gene>
<dbReference type="Pfam" id="PF18146">
    <property type="entry name" value="CinA_KH"/>
    <property type="match status" value="1"/>
</dbReference>
<name>A0A9D9HC53_9BACT</name>
<reference evidence="3" key="1">
    <citation type="submission" date="2020-10" db="EMBL/GenBank/DDBJ databases">
        <authorList>
            <person name="Gilroy R."/>
        </authorList>
    </citation>
    <scope>NUCLEOTIDE SEQUENCE</scope>
    <source>
        <strain evidence="3">20514</strain>
    </source>
</reference>
<dbReference type="InterPro" id="IPR008136">
    <property type="entry name" value="CinA_C"/>
</dbReference>
<dbReference type="Gene3D" id="3.40.980.10">
    <property type="entry name" value="MoaB/Mog-like domain"/>
    <property type="match status" value="1"/>
</dbReference>
<dbReference type="InterPro" id="IPR008135">
    <property type="entry name" value="Competence-induced_CinA"/>
</dbReference>
<dbReference type="Gene3D" id="3.90.950.20">
    <property type="entry name" value="CinA-like"/>
    <property type="match status" value="1"/>
</dbReference>
<proteinExistence type="inferred from homology"/>
<dbReference type="AlphaFoldDB" id="A0A9D9HC53"/>
<comment type="caution">
    <text evidence="3">The sequence shown here is derived from an EMBL/GenBank/DDBJ whole genome shotgun (WGS) entry which is preliminary data.</text>
</comment>
<evidence type="ECO:0000256" key="1">
    <source>
        <dbReference type="HAMAP-Rule" id="MF_00226"/>
    </source>
</evidence>
<feature type="domain" description="MoaB/Mog" evidence="2">
    <location>
        <begin position="8"/>
        <end position="181"/>
    </location>
</feature>
<dbReference type="NCBIfam" id="TIGR00200">
    <property type="entry name" value="cinA_nterm"/>
    <property type="match status" value="1"/>
</dbReference>
<dbReference type="SUPFAM" id="SSF142433">
    <property type="entry name" value="CinA-like"/>
    <property type="match status" value="1"/>
</dbReference>
<dbReference type="Pfam" id="PF02464">
    <property type="entry name" value="CinA"/>
    <property type="match status" value="1"/>
</dbReference>
<evidence type="ECO:0000313" key="4">
    <source>
        <dbReference type="Proteomes" id="UP000810252"/>
    </source>
</evidence>
<sequence length="426" mass="44641">MTSTVLAGICTIGDEILIGQVVDTNSAMIARALGQAGARVTEMVSVGDSRESILAAVEAALERNDIVIVTGGLGPTKDDVTRKVIYDLSGSTGYVTDGRQLEIIHRILSSRGLDTLGINLQQASVPDRCEVIPNRLGTAPVMVVRFPEGKYGHRATLYSLPGVPYEAAGAMEDIVADIRKSYSLASIYHKTIMTYGIAESALAREISSWEEALPPYVSLAYLPDPLKGVALRMSVYGNPDDGSDAAQVLAEQTARLRGILGEAIYAEEEKTLQEVIGDMLKSSGKTVSTAESCTGGLVASLLTSVPGASGYYLGSVVSYANSVKENVLGVPSSIIGEYGAVSKECVAAMAEGVRRLTGSDYSVATSGIAGPGGGSAQKPVGLVWVGVSSDAGTRTMKFSFRNDRQRNIERFAASALNALRCTIAGA</sequence>
<dbReference type="InterPro" id="IPR041424">
    <property type="entry name" value="CinA_KH"/>
</dbReference>
<evidence type="ECO:0000313" key="3">
    <source>
        <dbReference type="EMBL" id="MBO8448800.1"/>
    </source>
</evidence>
<dbReference type="InterPro" id="IPR036653">
    <property type="entry name" value="CinA-like_C"/>
</dbReference>
<dbReference type="NCBIfam" id="TIGR00199">
    <property type="entry name" value="PncC_domain"/>
    <property type="match status" value="1"/>
</dbReference>
<dbReference type="PANTHER" id="PTHR13939:SF0">
    <property type="entry name" value="NMN AMIDOHYDROLASE-LIKE PROTEIN YFAY"/>
    <property type="match status" value="1"/>
</dbReference>
<dbReference type="InterPro" id="IPR001453">
    <property type="entry name" value="MoaB/Mog_dom"/>
</dbReference>
<dbReference type="CDD" id="cd00885">
    <property type="entry name" value="cinA"/>
    <property type="match status" value="1"/>
</dbReference>
<dbReference type="InterPro" id="IPR050101">
    <property type="entry name" value="CinA"/>
</dbReference>
<evidence type="ECO:0000259" key="2">
    <source>
        <dbReference type="SMART" id="SM00852"/>
    </source>
</evidence>
<reference evidence="3" key="2">
    <citation type="journal article" date="2021" name="PeerJ">
        <title>Extensive microbial diversity within the chicken gut microbiome revealed by metagenomics and culture.</title>
        <authorList>
            <person name="Gilroy R."/>
            <person name="Ravi A."/>
            <person name="Getino M."/>
            <person name="Pursley I."/>
            <person name="Horton D.L."/>
            <person name="Alikhan N.F."/>
            <person name="Baker D."/>
            <person name="Gharbi K."/>
            <person name="Hall N."/>
            <person name="Watson M."/>
            <person name="Adriaenssens E.M."/>
            <person name="Foster-Nyarko E."/>
            <person name="Jarju S."/>
            <person name="Secka A."/>
            <person name="Antonio M."/>
            <person name="Oren A."/>
            <person name="Chaudhuri R.R."/>
            <person name="La Ragione R."/>
            <person name="Hildebrand F."/>
            <person name="Pallen M.J."/>
        </authorList>
    </citation>
    <scope>NUCLEOTIDE SEQUENCE</scope>
    <source>
        <strain evidence="3">20514</strain>
    </source>
</reference>
<dbReference type="Proteomes" id="UP000810252">
    <property type="component" value="Unassembled WGS sequence"/>
</dbReference>
<organism evidence="3 4">
    <name type="scientific">Candidatus Cryptobacteroides merdigallinarum</name>
    <dbReference type="NCBI Taxonomy" id="2840770"/>
    <lineage>
        <taxon>Bacteria</taxon>
        <taxon>Pseudomonadati</taxon>
        <taxon>Bacteroidota</taxon>
        <taxon>Bacteroidia</taxon>
        <taxon>Bacteroidales</taxon>
        <taxon>Candidatus Cryptobacteroides</taxon>
    </lineage>
</organism>
<dbReference type="HAMAP" id="MF_00226_B">
    <property type="entry name" value="CinA_B"/>
    <property type="match status" value="1"/>
</dbReference>
<dbReference type="SMART" id="SM00852">
    <property type="entry name" value="MoCF_biosynth"/>
    <property type="match status" value="1"/>
</dbReference>
<dbReference type="InterPro" id="IPR036425">
    <property type="entry name" value="MoaB/Mog-like_dom_sf"/>
</dbReference>
<dbReference type="EMBL" id="JADIMQ010000085">
    <property type="protein sequence ID" value="MBO8448800.1"/>
    <property type="molecule type" value="Genomic_DNA"/>
</dbReference>
<protein>
    <recommendedName>
        <fullName evidence="1">CinA-like protein</fullName>
    </recommendedName>
</protein>
<dbReference type="SUPFAM" id="SSF53218">
    <property type="entry name" value="Molybdenum cofactor biosynthesis proteins"/>
    <property type="match status" value="1"/>
</dbReference>
<dbReference type="PANTHER" id="PTHR13939">
    <property type="entry name" value="NICOTINAMIDE-NUCLEOTIDE AMIDOHYDROLASE PNCC"/>
    <property type="match status" value="1"/>
</dbReference>
<comment type="similarity">
    <text evidence="1">Belongs to the CinA family.</text>
</comment>